<dbReference type="InterPro" id="IPR002659">
    <property type="entry name" value="Glyco_trans_31"/>
</dbReference>
<evidence type="ECO:0000256" key="10">
    <source>
        <dbReference type="RuleBase" id="RU363063"/>
    </source>
</evidence>
<dbReference type="PANTHER" id="PTHR11214">
    <property type="entry name" value="BETA-1,3-N-ACETYLGLUCOSAMINYLTRANSFERASE"/>
    <property type="match status" value="1"/>
</dbReference>
<keyword evidence="7" id="KW-1133">Transmembrane helix</keyword>
<dbReference type="EC" id="2.4.1.-" evidence="10"/>
<proteinExistence type="inferred from homology"/>
<evidence type="ECO:0000256" key="1">
    <source>
        <dbReference type="ARBA" id="ARBA00004323"/>
    </source>
</evidence>
<evidence type="ECO:0000256" key="5">
    <source>
        <dbReference type="ARBA" id="ARBA00022692"/>
    </source>
</evidence>
<comment type="subcellular location">
    <subcellularLocation>
        <location evidence="1 10">Golgi apparatus membrane</location>
        <topology evidence="1 10">Single-pass type II membrane protein</topology>
    </subcellularLocation>
</comment>
<gene>
    <name evidence="11" type="ORF">CDAUBV1_LOCUS8530</name>
</gene>
<evidence type="ECO:0000256" key="8">
    <source>
        <dbReference type="ARBA" id="ARBA00023034"/>
    </source>
</evidence>
<dbReference type="GO" id="GO:0006493">
    <property type="term" value="P:protein O-linked glycosylation"/>
    <property type="evidence" value="ECO:0007669"/>
    <property type="project" value="TreeGrafter"/>
</dbReference>
<keyword evidence="3 10" id="KW-0328">Glycosyltransferase</keyword>
<protein>
    <recommendedName>
        <fullName evidence="10">Hexosyltransferase</fullName>
        <ecNumber evidence="10">2.4.1.-</ecNumber>
    </recommendedName>
</protein>
<dbReference type="Proteomes" id="UP001497525">
    <property type="component" value="Unassembled WGS sequence"/>
</dbReference>
<evidence type="ECO:0000313" key="12">
    <source>
        <dbReference type="Proteomes" id="UP001497525"/>
    </source>
</evidence>
<dbReference type="Pfam" id="PF01762">
    <property type="entry name" value="Galactosyl_T"/>
    <property type="match status" value="1"/>
</dbReference>
<sequence>MENPILAHRKWPPSDLSELVLSETGIIDMALKPSVKPKQNRALESDVRYGLLKKLYAGTAIKTDSLRNIALLDRAVRISGAKPDFDLYPMIMDIRNAVAAVKSGEPVEQAPINDPKILVITSPKTVCREKGVRRGELLYPLDLVVFIKSCALCFEDRKRARQTFVRPQMWGGFRVRFTFVVGLPNIHTSSVVTINGVKIEYRHARINDTSELKYAREVLFRESNQHGDLLIGGFLDSYYNLTLKLTLTFRWASVFCLNQTPIFLFMDDDFDIIPVNMVRFVQKLSLDEKLLLIGGLSNIAKGPHRPSDDPRENKWAVSWDDYPWETYPGYLFGGAYMVGSSRVVDAAIAMAFTRPFHIDDTFLGLVWTKLHYFSLIIPGFVQTVHPGYKINETIVALHSSVRKYVDWNSSANWALVSSF</sequence>
<dbReference type="AlphaFoldDB" id="A0AAV2TGX7"/>
<comment type="caution">
    <text evidence="11">The sequence shown here is derived from an EMBL/GenBank/DDBJ whole genome shotgun (WGS) entry which is preliminary data.</text>
</comment>
<dbReference type="GO" id="GO:0008194">
    <property type="term" value="F:UDP-glycosyltransferase activity"/>
    <property type="evidence" value="ECO:0007669"/>
    <property type="project" value="TreeGrafter"/>
</dbReference>
<keyword evidence="5" id="KW-0812">Transmembrane</keyword>
<evidence type="ECO:0000256" key="6">
    <source>
        <dbReference type="ARBA" id="ARBA00022968"/>
    </source>
</evidence>
<evidence type="ECO:0000256" key="7">
    <source>
        <dbReference type="ARBA" id="ARBA00022989"/>
    </source>
</evidence>
<name>A0AAV2TGX7_CALDB</name>
<evidence type="ECO:0000256" key="3">
    <source>
        <dbReference type="ARBA" id="ARBA00022676"/>
    </source>
</evidence>
<dbReference type="PANTHER" id="PTHR11214:SF349">
    <property type="entry name" value="BETA-1,3-GALACTOSYLTRANSFERASE BRN"/>
    <property type="match status" value="1"/>
</dbReference>
<accession>A0AAV2TGX7</accession>
<evidence type="ECO:0000256" key="4">
    <source>
        <dbReference type="ARBA" id="ARBA00022679"/>
    </source>
</evidence>
<dbReference type="EMBL" id="CAXLJL010000222">
    <property type="protein sequence ID" value="CAL5134677.1"/>
    <property type="molecule type" value="Genomic_DNA"/>
</dbReference>
<comment type="similarity">
    <text evidence="2 10">Belongs to the glycosyltransferase 31 family.</text>
</comment>
<keyword evidence="4" id="KW-0808">Transferase</keyword>
<evidence type="ECO:0000256" key="2">
    <source>
        <dbReference type="ARBA" id="ARBA00008661"/>
    </source>
</evidence>
<keyword evidence="8 10" id="KW-0333">Golgi apparatus</keyword>
<evidence type="ECO:0000256" key="9">
    <source>
        <dbReference type="ARBA" id="ARBA00023136"/>
    </source>
</evidence>
<organism evidence="11 12">
    <name type="scientific">Calicophoron daubneyi</name>
    <name type="common">Rumen fluke</name>
    <name type="synonym">Paramphistomum daubneyi</name>
    <dbReference type="NCBI Taxonomy" id="300641"/>
    <lineage>
        <taxon>Eukaryota</taxon>
        <taxon>Metazoa</taxon>
        <taxon>Spiralia</taxon>
        <taxon>Lophotrochozoa</taxon>
        <taxon>Platyhelminthes</taxon>
        <taxon>Trematoda</taxon>
        <taxon>Digenea</taxon>
        <taxon>Plagiorchiida</taxon>
        <taxon>Pronocephalata</taxon>
        <taxon>Paramphistomoidea</taxon>
        <taxon>Paramphistomidae</taxon>
        <taxon>Calicophoron</taxon>
    </lineage>
</organism>
<dbReference type="Gene3D" id="3.90.550.50">
    <property type="match status" value="1"/>
</dbReference>
<keyword evidence="9" id="KW-0472">Membrane</keyword>
<reference evidence="11" key="1">
    <citation type="submission" date="2024-06" db="EMBL/GenBank/DDBJ databases">
        <authorList>
            <person name="Liu X."/>
            <person name="Lenzi L."/>
            <person name="Haldenby T S."/>
            <person name="Uol C."/>
        </authorList>
    </citation>
    <scope>NUCLEOTIDE SEQUENCE</scope>
</reference>
<dbReference type="GO" id="GO:0016758">
    <property type="term" value="F:hexosyltransferase activity"/>
    <property type="evidence" value="ECO:0007669"/>
    <property type="project" value="InterPro"/>
</dbReference>
<evidence type="ECO:0000313" key="11">
    <source>
        <dbReference type="EMBL" id="CAL5134677.1"/>
    </source>
</evidence>
<dbReference type="GO" id="GO:0000139">
    <property type="term" value="C:Golgi membrane"/>
    <property type="evidence" value="ECO:0007669"/>
    <property type="project" value="UniProtKB-SubCell"/>
</dbReference>
<keyword evidence="6" id="KW-0735">Signal-anchor</keyword>